<dbReference type="InterPro" id="IPR050464">
    <property type="entry name" value="Zeta_carotene_desat/Oxidored"/>
</dbReference>
<organism evidence="8">
    <name type="scientific">mine drainage metagenome</name>
    <dbReference type="NCBI Taxonomy" id="410659"/>
    <lineage>
        <taxon>unclassified sequences</taxon>
        <taxon>metagenomes</taxon>
        <taxon>ecological metagenomes</taxon>
    </lineage>
</organism>
<sequence length="475" mass="50755">MTARVAILGGGISGLGAAYGLRKAIPSASEVELTVIESRPDLGGTIGTEGMQGFRIERGPDSFVTLKPRAYQLAGELSLGPQVVGVRSRGFYGVRHGTLVPAPEALVLVAPARLGAFFRTRLLSVSGKLRASFDVFLPARPNDGDESLASFVRRRLGREMLDRIADPLVAGIHAGDPEKLSMESLLPQFIEYERTYRSVIRGLRASARSRPASTSTVPRPFASFRGGMGELTQALVAKTPGVAWRTGVRALRLERTRDGRFQVGLSDGTTWTGETVVLTVPTPVAEELVRGLSPRLATALRAIHYSSSVIVSLGFREQAYRAPSGSGVVVPRNEGFRLSACTFSSIKFEGRAPPGHALVRAFYGGARDEAAVELSDETIVGLAEQELGRLIGLRAPVEVIRVHRWPKAHPQYEVGHRDRVAEVEAACAEVPGLFLAGSGYRGIGISDCLEDADRAVQGVLATLRGDLTASVAVAV</sequence>
<dbReference type="InterPro" id="IPR002937">
    <property type="entry name" value="Amino_oxidase"/>
</dbReference>
<comment type="caution">
    <text evidence="8">The sequence shown here is derived from an EMBL/GenBank/DDBJ whole genome shotgun (WGS) entry which is preliminary data.</text>
</comment>
<feature type="domain" description="Amine oxidase" evidence="7">
    <location>
        <begin position="12"/>
        <end position="460"/>
    </location>
</feature>
<dbReference type="GO" id="GO:0004729">
    <property type="term" value="F:oxygen-dependent protoporphyrinogen oxidase activity"/>
    <property type="evidence" value="ECO:0007669"/>
    <property type="project" value="UniProtKB-EC"/>
</dbReference>
<comment type="pathway">
    <text evidence="6">Porphyrin-containing compound metabolism.</text>
</comment>
<name>T1DE54_9ZZZZ</name>
<evidence type="ECO:0000256" key="5">
    <source>
        <dbReference type="ARBA" id="ARBA00023133"/>
    </source>
</evidence>
<accession>T1DE54</accession>
<dbReference type="SUPFAM" id="SSF54373">
    <property type="entry name" value="FAD-linked reductases, C-terminal domain"/>
    <property type="match status" value="1"/>
</dbReference>
<evidence type="ECO:0000313" key="8">
    <source>
        <dbReference type="EMBL" id="EQD79654.1"/>
    </source>
</evidence>
<keyword evidence="5" id="KW-0350">Heme biosynthesis</keyword>
<dbReference type="PANTHER" id="PTHR42923:SF3">
    <property type="entry name" value="PROTOPORPHYRINOGEN OXIDASE"/>
    <property type="match status" value="1"/>
</dbReference>
<dbReference type="Gene3D" id="3.90.660.20">
    <property type="entry name" value="Protoporphyrinogen oxidase, mitochondrial, domain 2"/>
    <property type="match status" value="1"/>
</dbReference>
<dbReference type="EMBL" id="AUZY01000073">
    <property type="protein sequence ID" value="EQD79654.1"/>
    <property type="molecule type" value="Genomic_DNA"/>
</dbReference>
<evidence type="ECO:0000259" key="7">
    <source>
        <dbReference type="Pfam" id="PF01593"/>
    </source>
</evidence>
<evidence type="ECO:0000256" key="2">
    <source>
        <dbReference type="ARBA" id="ARBA00022630"/>
    </source>
</evidence>
<comment type="cofactor">
    <cofactor evidence="1">
        <name>FAD</name>
        <dbReference type="ChEBI" id="CHEBI:57692"/>
    </cofactor>
</comment>
<dbReference type="PANTHER" id="PTHR42923">
    <property type="entry name" value="PROTOPORPHYRINOGEN OXIDASE"/>
    <property type="match status" value="1"/>
</dbReference>
<proteinExistence type="predicted"/>
<keyword evidence="4 8" id="KW-0560">Oxidoreductase</keyword>
<reference evidence="8" key="1">
    <citation type="submission" date="2013-08" db="EMBL/GenBank/DDBJ databases">
        <authorList>
            <person name="Mendez C."/>
            <person name="Richter M."/>
            <person name="Ferrer M."/>
            <person name="Sanchez J."/>
        </authorList>
    </citation>
    <scope>NUCLEOTIDE SEQUENCE</scope>
</reference>
<evidence type="ECO:0000256" key="1">
    <source>
        <dbReference type="ARBA" id="ARBA00001974"/>
    </source>
</evidence>
<evidence type="ECO:0000256" key="4">
    <source>
        <dbReference type="ARBA" id="ARBA00023002"/>
    </source>
</evidence>
<keyword evidence="3" id="KW-0274">FAD</keyword>
<dbReference type="Gene3D" id="1.10.3110.10">
    <property type="entry name" value="protoporphyrinogen ix oxidase, domain 3"/>
    <property type="match status" value="1"/>
</dbReference>
<protein>
    <submittedName>
        <fullName evidence="8">Protoporphyrinogen oxidase</fullName>
        <ecNumber evidence="8">1.3.3.4</ecNumber>
    </submittedName>
</protein>
<dbReference type="InterPro" id="IPR036188">
    <property type="entry name" value="FAD/NAD-bd_sf"/>
</dbReference>
<reference evidence="8" key="2">
    <citation type="journal article" date="2014" name="ISME J.">
        <title>Microbial stratification in low pH oxic and suboxic macroscopic growths along an acid mine drainage.</title>
        <authorList>
            <person name="Mendez-Garcia C."/>
            <person name="Mesa V."/>
            <person name="Sprenger R.R."/>
            <person name="Richter M."/>
            <person name="Diez M.S."/>
            <person name="Solano J."/>
            <person name="Bargiela R."/>
            <person name="Golyshina O.V."/>
            <person name="Manteca A."/>
            <person name="Ramos J.L."/>
            <person name="Gallego J.R."/>
            <person name="Llorente I."/>
            <person name="Martins Dos Santos V.A."/>
            <person name="Jensen O.N."/>
            <person name="Pelaez A.I."/>
            <person name="Sanchez J."/>
            <person name="Ferrer M."/>
        </authorList>
    </citation>
    <scope>NUCLEOTIDE SEQUENCE</scope>
</reference>
<evidence type="ECO:0000256" key="6">
    <source>
        <dbReference type="ARBA" id="ARBA00023444"/>
    </source>
</evidence>
<dbReference type="NCBIfam" id="TIGR00562">
    <property type="entry name" value="proto_IX_ox"/>
    <property type="match status" value="1"/>
</dbReference>
<dbReference type="EC" id="1.3.3.4" evidence="8"/>
<keyword evidence="2" id="KW-0285">Flavoprotein</keyword>
<dbReference type="InterPro" id="IPR004572">
    <property type="entry name" value="Protoporphyrinogen_oxidase"/>
</dbReference>
<dbReference type="GO" id="GO:0006783">
    <property type="term" value="P:heme biosynthetic process"/>
    <property type="evidence" value="ECO:0007669"/>
    <property type="project" value="UniProtKB-KW"/>
</dbReference>
<evidence type="ECO:0000256" key="3">
    <source>
        <dbReference type="ARBA" id="ARBA00022827"/>
    </source>
</evidence>
<gene>
    <name evidence="8" type="ORF">B1B_00096</name>
</gene>
<dbReference type="AlphaFoldDB" id="T1DE54"/>
<dbReference type="Gene3D" id="3.50.50.60">
    <property type="entry name" value="FAD/NAD(P)-binding domain"/>
    <property type="match status" value="1"/>
</dbReference>
<dbReference type="Pfam" id="PF01593">
    <property type="entry name" value="Amino_oxidase"/>
    <property type="match status" value="1"/>
</dbReference>
<dbReference type="SUPFAM" id="SSF51905">
    <property type="entry name" value="FAD/NAD(P)-binding domain"/>
    <property type="match status" value="1"/>
</dbReference>